<dbReference type="AlphaFoldDB" id="A0AAE0ZMZ4"/>
<comment type="caution">
    <text evidence="1">The sequence shown here is derived from an EMBL/GenBank/DDBJ whole genome shotgun (WGS) entry which is preliminary data.</text>
</comment>
<evidence type="ECO:0000313" key="1">
    <source>
        <dbReference type="EMBL" id="KAK3772448.1"/>
    </source>
</evidence>
<name>A0AAE0ZMZ4_9GAST</name>
<proteinExistence type="predicted"/>
<keyword evidence="2" id="KW-1185">Reference proteome</keyword>
<organism evidence="1 2">
    <name type="scientific">Elysia crispata</name>
    <name type="common">lettuce slug</name>
    <dbReference type="NCBI Taxonomy" id="231223"/>
    <lineage>
        <taxon>Eukaryota</taxon>
        <taxon>Metazoa</taxon>
        <taxon>Spiralia</taxon>
        <taxon>Lophotrochozoa</taxon>
        <taxon>Mollusca</taxon>
        <taxon>Gastropoda</taxon>
        <taxon>Heterobranchia</taxon>
        <taxon>Euthyneura</taxon>
        <taxon>Panpulmonata</taxon>
        <taxon>Sacoglossa</taxon>
        <taxon>Placobranchoidea</taxon>
        <taxon>Plakobranchidae</taxon>
        <taxon>Elysia</taxon>
    </lineage>
</organism>
<accession>A0AAE0ZMZ4</accession>
<sequence length="91" mass="10111">MARTVQSRRTSREMREIGRARDRLTSLVAPLISPIGVNVPRNLRSAELEVGTPVVEDRHVVIIITAIYQPSVIGLCLLSSCLSVLHVYGRF</sequence>
<dbReference type="EMBL" id="JAWDGP010003624">
    <property type="protein sequence ID" value="KAK3772448.1"/>
    <property type="molecule type" value="Genomic_DNA"/>
</dbReference>
<gene>
    <name evidence="1" type="ORF">RRG08_031467</name>
</gene>
<reference evidence="1" key="1">
    <citation type="journal article" date="2023" name="G3 (Bethesda)">
        <title>A reference genome for the long-term kleptoplast-retaining sea slug Elysia crispata morphotype clarki.</title>
        <authorList>
            <person name="Eastman K.E."/>
            <person name="Pendleton A.L."/>
            <person name="Shaikh M.A."/>
            <person name="Suttiyut T."/>
            <person name="Ogas R."/>
            <person name="Tomko P."/>
            <person name="Gavelis G."/>
            <person name="Widhalm J.R."/>
            <person name="Wisecaver J.H."/>
        </authorList>
    </citation>
    <scope>NUCLEOTIDE SEQUENCE</scope>
    <source>
        <strain evidence="1">ECLA1</strain>
    </source>
</reference>
<protein>
    <submittedName>
        <fullName evidence="1">Uncharacterized protein</fullName>
    </submittedName>
</protein>
<evidence type="ECO:0000313" key="2">
    <source>
        <dbReference type="Proteomes" id="UP001283361"/>
    </source>
</evidence>
<dbReference type="Proteomes" id="UP001283361">
    <property type="component" value="Unassembled WGS sequence"/>
</dbReference>